<dbReference type="InterPro" id="IPR044066">
    <property type="entry name" value="TRIAD_supradom"/>
</dbReference>
<evidence type="ECO:0000256" key="3">
    <source>
        <dbReference type="ARBA" id="ARBA00022737"/>
    </source>
</evidence>
<evidence type="ECO:0000256" key="6">
    <source>
        <dbReference type="ARBA" id="ARBA00022833"/>
    </source>
</evidence>
<dbReference type="GO" id="GO:0016567">
    <property type="term" value="P:protein ubiquitination"/>
    <property type="evidence" value="ECO:0007669"/>
    <property type="project" value="InterPro"/>
</dbReference>
<evidence type="ECO:0000256" key="2">
    <source>
        <dbReference type="ARBA" id="ARBA00022723"/>
    </source>
</evidence>
<organism evidence="9">
    <name type="scientific">Anisakis simplex</name>
    <name type="common">Herring worm</name>
    <dbReference type="NCBI Taxonomy" id="6269"/>
    <lineage>
        <taxon>Eukaryota</taxon>
        <taxon>Metazoa</taxon>
        <taxon>Ecdysozoa</taxon>
        <taxon>Nematoda</taxon>
        <taxon>Chromadorea</taxon>
        <taxon>Rhabditida</taxon>
        <taxon>Spirurina</taxon>
        <taxon>Ascaridomorpha</taxon>
        <taxon>Ascaridoidea</taxon>
        <taxon>Anisakidae</taxon>
        <taxon>Anisakis</taxon>
        <taxon>Anisakis simplex complex</taxon>
    </lineage>
</organism>
<sequence length="136" mass="15096">LTCSYAVIASNCAACPQLKCERPGCGTLFCYHCQGQWHASQTCDEARKQRGTTFFRPPIPQISSSTLENNLKQMIEGGDIKACPRCRTYIVKMNDGSCNHMVSSTSFLFTSALHILFSAINVYFIYNSHAPGKMLD</sequence>
<dbReference type="GO" id="GO:0004842">
    <property type="term" value="F:ubiquitin-protein transferase activity"/>
    <property type="evidence" value="ECO:0007669"/>
    <property type="project" value="InterPro"/>
</dbReference>
<dbReference type="PANTHER" id="PTHR11685">
    <property type="entry name" value="RBR FAMILY RING FINGER AND IBR DOMAIN-CONTAINING"/>
    <property type="match status" value="1"/>
</dbReference>
<protein>
    <submittedName>
        <fullName evidence="9">RING-type domain-containing protein</fullName>
    </submittedName>
</protein>
<evidence type="ECO:0000256" key="7">
    <source>
        <dbReference type="SAM" id="Phobius"/>
    </source>
</evidence>
<keyword evidence="7" id="KW-0812">Transmembrane</keyword>
<dbReference type="SUPFAM" id="SSF57850">
    <property type="entry name" value="RING/U-box"/>
    <property type="match status" value="1"/>
</dbReference>
<evidence type="ECO:0000313" key="9">
    <source>
        <dbReference type="WBParaSite" id="ASIM_0000607601-mRNA-1"/>
    </source>
</evidence>
<proteinExistence type="predicted"/>
<dbReference type="WBParaSite" id="ASIM_0000607601-mRNA-1">
    <property type="protein sequence ID" value="ASIM_0000607601-mRNA-1"/>
    <property type="gene ID" value="ASIM_0000607601"/>
</dbReference>
<keyword evidence="1" id="KW-0808">Transferase</keyword>
<dbReference type="PROSITE" id="PS51873">
    <property type="entry name" value="TRIAD"/>
    <property type="match status" value="1"/>
</dbReference>
<evidence type="ECO:0000256" key="1">
    <source>
        <dbReference type="ARBA" id="ARBA00022679"/>
    </source>
</evidence>
<keyword evidence="3" id="KW-0677">Repeat</keyword>
<reference evidence="9" key="1">
    <citation type="submission" date="2017-02" db="UniProtKB">
        <authorList>
            <consortium name="WormBaseParasite"/>
        </authorList>
    </citation>
    <scope>IDENTIFICATION</scope>
</reference>
<feature type="domain" description="RING-type" evidence="8">
    <location>
        <begin position="1"/>
        <end position="135"/>
    </location>
</feature>
<name>A0A0M3JEN0_ANISI</name>
<dbReference type="CDD" id="cd20338">
    <property type="entry name" value="BRcat_RBR_RNF19"/>
    <property type="match status" value="1"/>
</dbReference>
<keyword evidence="5" id="KW-0833">Ubl conjugation pathway</keyword>
<keyword evidence="2" id="KW-0479">Metal-binding</keyword>
<dbReference type="GO" id="GO:0008270">
    <property type="term" value="F:zinc ion binding"/>
    <property type="evidence" value="ECO:0007669"/>
    <property type="project" value="UniProtKB-KW"/>
</dbReference>
<keyword evidence="7" id="KW-0472">Membrane</keyword>
<keyword evidence="4" id="KW-0863">Zinc-finger</keyword>
<keyword evidence="7" id="KW-1133">Transmembrane helix</keyword>
<feature type="transmembrane region" description="Helical" evidence="7">
    <location>
        <begin position="107"/>
        <end position="126"/>
    </location>
</feature>
<evidence type="ECO:0000256" key="4">
    <source>
        <dbReference type="ARBA" id="ARBA00022771"/>
    </source>
</evidence>
<keyword evidence="6" id="KW-0862">Zinc</keyword>
<accession>A0A0M3JEN0</accession>
<dbReference type="InterPro" id="IPR031127">
    <property type="entry name" value="E3_UB_ligase_RBR"/>
</dbReference>
<dbReference type="AlphaFoldDB" id="A0A0M3JEN0"/>
<evidence type="ECO:0000256" key="5">
    <source>
        <dbReference type="ARBA" id="ARBA00022786"/>
    </source>
</evidence>
<evidence type="ECO:0000259" key="8">
    <source>
        <dbReference type="PROSITE" id="PS51873"/>
    </source>
</evidence>